<dbReference type="RefSeq" id="WP_144987882.1">
    <property type="nucleotide sequence ID" value="NZ_CP037920.1"/>
</dbReference>
<name>A0A517W0V9_9PLAN</name>
<dbReference type="NCBIfam" id="TIGR02603">
    <property type="entry name" value="CxxCH_TIGR02603"/>
    <property type="match status" value="1"/>
</dbReference>
<dbReference type="PANTHER" id="PTHR33546:SF1">
    <property type="entry name" value="LARGE, MULTIFUNCTIONAL SECRETED PROTEIN"/>
    <property type="match status" value="1"/>
</dbReference>
<keyword evidence="3 4" id="KW-0408">Iron</keyword>
<feature type="domain" description="Cytochrome c" evidence="5">
    <location>
        <begin position="1036"/>
        <end position="1169"/>
    </location>
</feature>
<dbReference type="InterPro" id="IPR009056">
    <property type="entry name" value="Cyt_c-like_dom"/>
</dbReference>
<dbReference type="EMBL" id="CP037920">
    <property type="protein sequence ID" value="QDT98876.1"/>
    <property type="molecule type" value="Genomic_DNA"/>
</dbReference>
<protein>
    <submittedName>
        <fullName evidence="6">Cytochrome c</fullName>
    </submittedName>
</protein>
<dbReference type="GO" id="GO:0020037">
    <property type="term" value="F:heme binding"/>
    <property type="evidence" value="ECO:0007669"/>
    <property type="project" value="InterPro"/>
</dbReference>
<proteinExistence type="predicted"/>
<gene>
    <name evidence="6" type="ORF">V144x_43860</name>
</gene>
<dbReference type="SUPFAM" id="SSF46626">
    <property type="entry name" value="Cytochrome c"/>
    <property type="match status" value="1"/>
</dbReference>
<dbReference type="Pfam" id="PF23500">
    <property type="entry name" value="DUF7133"/>
    <property type="match status" value="1"/>
</dbReference>
<evidence type="ECO:0000259" key="5">
    <source>
        <dbReference type="PROSITE" id="PS51007"/>
    </source>
</evidence>
<dbReference type="PANTHER" id="PTHR33546">
    <property type="entry name" value="LARGE, MULTIFUNCTIONAL SECRETED PROTEIN-RELATED"/>
    <property type="match status" value="1"/>
</dbReference>
<sequence>MKCSAPNIIFLRTLFLVFLVCWITSPCKLSAQKTNDPFRAFIRPTAPLSPQEELKTFILPDGFEIQLVAAEPEIQKPLNMAFDIKGRLWVTESSEYPYPVRQGERGKDAIKILEDTNGDGRADKIKTFVEGLNIPIGLYPYRNGVIAFSIPAITFYEDTDGDDKADKATKLYGPMGFERDTHGMNNSFRRGFDGWLYANHGFNNQTRVSGSDGHTIEMHSGNTYRMRLDGSRIEHFTHGQVNPFGSTFDEKGNLFTADCHSKPIYQLLRGGYYPSFGKPHDGLGFVKPMMDHLHGSTAIAGVEIISGDQFPQEYQGNFFSGNVMTSRVNRNSPVYYGSTIVAKEEPDFLSTTDSWFRPVDIRLGPDGALYIADFYNKIIGHYEVPLNHPGRDRYRGRIWRVVRKDKDHTRTDFSKLSINQLITLLGSKNLTTRFLVTDFLSDQQGLDAVEPLRKAVVGTKEPTVIVHSLWVLFRLRALTNDLIDQDNSSSSDLVRIHVAKILAEQKSWSSQHRSQIIQALQDDNAFVKRAAADAIGLHPQVENIQPLFALLKKVPAEDHHLDYVVRRALMLQIRDPRVLSKLEWSTLNPEQQNELAQLSLAVPTEEAALYLIKYLQTERVDQRALPDYFRHVVRYLPAEKMSQIIRLARTKLASNTDLQVEIIKAVLQGYQQKGLTFDPTLQDWALDLTNKLMMSVQDEPLQWMNFQLNEGSPANIWSLQHRASADGNSSAPFFNSLPAGEKSTGRLVSQKFVIPSKLEFYIAGHVGLPKKPDNRLNFVQLRRSEDHRIIKHVSAPRNDVAQKVSWDLTEIAGEQGYLEIVDSDNGKAYAWLAVGRFQPAVVAIPQKSLQQQINRISAAALLVQQFKIRSARDVLAAMLSREHLNAQLKNQLATALISVDGTEEFQPLFPLPASQFPQTDSFQKEIIQAVIDQKKDQLDHLFQQAFKSYPFRLQTQVAEELSKQPAGMERLIGFAEKGVVSPRLLMQPTISNQIQQSASQNLKTRLQKLVSGLPPHEEKTQQNIAEHLKSHATFKLSVNNGQAVFEKNCAACHQLAGKGAVVGPQLDGIGNRGLERLLEDILDPNRSVDINFRTTTIITEAGRVFSGLKRREEGALLVLVDNKGKEFQIPKSEIEEQKQSTLSLMPANILEILSPQQLHDLLAYLLQSTRKKP</sequence>
<dbReference type="InterPro" id="IPR036909">
    <property type="entry name" value="Cyt_c-like_dom_sf"/>
</dbReference>
<dbReference type="SUPFAM" id="SSF50952">
    <property type="entry name" value="Soluble quinoprotein glucose dehydrogenase"/>
    <property type="match status" value="1"/>
</dbReference>
<accession>A0A517W0V9</accession>
<dbReference type="Pfam" id="PF13646">
    <property type="entry name" value="HEAT_2"/>
    <property type="match status" value="1"/>
</dbReference>
<dbReference type="InterPro" id="IPR013428">
    <property type="entry name" value="Membrane-bound_put_N"/>
</dbReference>
<dbReference type="InterPro" id="IPR016024">
    <property type="entry name" value="ARM-type_fold"/>
</dbReference>
<evidence type="ECO:0000256" key="1">
    <source>
        <dbReference type="ARBA" id="ARBA00022617"/>
    </source>
</evidence>
<dbReference type="Pfam" id="PF00034">
    <property type="entry name" value="Cytochrom_C"/>
    <property type="match status" value="1"/>
</dbReference>
<dbReference type="InterPro" id="IPR011989">
    <property type="entry name" value="ARM-like"/>
</dbReference>
<dbReference type="InterPro" id="IPR055557">
    <property type="entry name" value="DUF7133"/>
</dbReference>
<dbReference type="KEGG" id="gaw:V144x_43860"/>
<dbReference type="SUPFAM" id="SSF48371">
    <property type="entry name" value="ARM repeat"/>
    <property type="match status" value="1"/>
</dbReference>
<dbReference type="Gene3D" id="1.25.10.10">
    <property type="entry name" value="Leucine-rich Repeat Variant"/>
    <property type="match status" value="1"/>
</dbReference>
<dbReference type="Proteomes" id="UP000318704">
    <property type="component" value="Chromosome"/>
</dbReference>
<dbReference type="NCBIfam" id="TIGR02604">
    <property type="entry name" value="Piru_Ver_Nterm"/>
    <property type="match status" value="1"/>
</dbReference>
<evidence type="ECO:0000256" key="2">
    <source>
        <dbReference type="ARBA" id="ARBA00022723"/>
    </source>
</evidence>
<dbReference type="GO" id="GO:0046872">
    <property type="term" value="F:metal ion binding"/>
    <property type="evidence" value="ECO:0007669"/>
    <property type="project" value="UniProtKB-KW"/>
</dbReference>
<evidence type="ECO:0000256" key="3">
    <source>
        <dbReference type="ARBA" id="ARBA00023004"/>
    </source>
</evidence>
<dbReference type="InterPro" id="IPR013427">
    <property type="entry name" value="Haem-bd_dom_put"/>
</dbReference>
<organism evidence="6 7">
    <name type="scientific">Gimesia aquarii</name>
    <dbReference type="NCBI Taxonomy" id="2527964"/>
    <lineage>
        <taxon>Bacteria</taxon>
        <taxon>Pseudomonadati</taxon>
        <taxon>Planctomycetota</taxon>
        <taxon>Planctomycetia</taxon>
        <taxon>Planctomycetales</taxon>
        <taxon>Planctomycetaceae</taxon>
        <taxon>Gimesia</taxon>
    </lineage>
</organism>
<dbReference type="PROSITE" id="PS51007">
    <property type="entry name" value="CYTC"/>
    <property type="match status" value="1"/>
</dbReference>
<evidence type="ECO:0000313" key="7">
    <source>
        <dbReference type="Proteomes" id="UP000318704"/>
    </source>
</evidence>
<dbReference type="InterPro" id="IPR011041">
    <property type="entry name" value="Quinoprot_gluc/sorb_DH_b-prop"/>
</dbReference>
<dbReference type="Gene3D" id="2.120.10.30">
    <property type="entry name" value="TolB, C-terminal domain"/>
    <property type="match status" value="1"/>
</dbReference>
<keyword evidence="2 4" id="KW-0479">Metal-binding</keyword>
<keyword evidence="1 4" id="KW-0349">Heme</keyword>
<dbReference type="InterPro" id="IPR011042">
    <property type="entry name" value="6-blade_b-propeller_TolB-like"/>
</dbReference>
<evidence type="ECO:0000256" key="4">
    <source>
        <dbReference type="PROSITE-ProRule" id="PRU00433"/>
    </source>
</evidence>
<dbReference type="GO" id="GO:0009055">
    <property type="term" value="F:electron transfer activity"/>
    <property type="evidence" value="ECO:0007669"/>
    <property type="project" value="InterPro"/>
</dbReference>
<dbReference type="Gene3D" id="1.10.760.10">
    <property type="entry name" value="Cytochrome c-like domain"/>
    <property type="match status" value="1"/>
</dbReference>
<evidence type="ECO:0000313" key="6">
    <source>
        <dbReference type="EMBL" id="QDT98876.1"/>
    </source>
</evidence>
<reference evidence="6 7" key="1">
    <citation type="submission" date="2019-03" db="EMBL/GenBank/DDBJ databases">
        <title>Deep-cultivation of Planctomycetes and their phenomic and genomic characterization uncovers novel biology.</title>
        <authorList>
            <person name="Wiegand S."/>
            <person name="Jogler M."/>
            <person name="Boedeker C."/>
            <person name="Pinto D."/>
            <person name="Vollmers J."/>
            <person name="Rivas-Marin E."/>
            <person name="Kohn T."/>
            <person name="Peeters S.H."/>
            <person name="Heuer A."/>
            <person name="Rast P."/>
            <person name="Oberbeckmann S."/>
            <person name="Bunk B."/>
            <person name="Jeske O."/>
            <person name="Meyerdierks A."/>
            <person name="Storesund J.E."/>
            <person name="Kallscheuer N."/>
            <person name="Luecker S."/>
            <person name="Lage O.M."/>
            <person name="Pohl T."/>
            <person name="Merkel B.J."/>
            <person name="Hornburger P."/>
            <person name="Mueller R.-W."/>
            <person name="Bruemmer F."/>
            <person name="Labrenz M."/>
            <person name="Spormann A.M."/>
            <person name="Op den Camp H."/>
            <person name="Overmann J."/>
            <person name="Amann R."/>
            <person name="Jetten M.S.M."/>
            <person name="Mascher T."/>
            <person name="Medema M.H."/>
            <person name="Devos D.P."/>
            <person name="Kaster A.-K."/>
            <person name="Ovreas L."/>
            <person name="Rohde M."/>
            <person name="Galperin M.Y."/>
            <person name="Jogler C."/>
        </authorList>
    </citation>
    <scope>NUCLEOTIDE SEQUENCE [LARGE SCALE GENOMIC DNA]</scope>
    <source>
        <strain evidence="6 7">V144</strain>
    </source>
</reference>
<dbReference type="AlphaFoldDB" id="A0A517W0V9"/>